<dbReference type="STRING" id="3880.G7LGB7"/>
<name>G7LGB7_MEDTR</name>
<accession>G7LGB7</accession>
<keyword evidence="4" id="KW-1185">Reference proteome</keyword>
<protein>
    <recommendedName>
        <fullName evidence="1">RNase H type-1 domain-containing protein</fullName>
    </recommendedName>
</protein>
<dbReference type="PaxDb" id="3880-AET04041"/>
<dbReference type="InterPro" id="IPR036397">
    <property type="entry name" value="RNaseH_sf"/>
</dbReference>
<dbReference type="AlphaFoldDB" id="G7LGB7"/>
<evidence type="ECO:0000313" key="4">
    <source>
        <dbReference type="Proteomes" id="UP000002051"/>
    </source>
</evidence>
<proteinExistence type="predicted"/>
<dbReference type="CDD" id="cd06222">
    <property type="entry name" value="RNase_H_like"/>
    <property type="match status" value="1"/>
</dbReference>
<dbReference type="InterPro" id="IPR012337">
    <property type="entry name" value="RNaseH-like_sf"/>
</dbReference>
<dbReference type="GO" id="GO:0003676">
    <property type="term" value="F:nucleic acid binding"/>
    <property type="evidence" value="ECO:0007669"/>
    <property type="project" value="InterPro"/>
</dbReference>
<dbReference type="HOGENOM" id="CLU_1941847_0_0_1"/>
<dbReference type="EnsemblPlants" id="AET04041">
    <property type="protein sequence ID" value="AET04041"/>
    <property type="gene ID" value="MTR_8g079540"/>
</dbReference>
<dbReference type="Proteomes" id="UP000002051">
    <property type="component" value="Chromosome 8"/>
</dbReference>
<dbReference type="PANTHER" id="PTHR47074">
    <property type="entry name" value="BNAC02G40300D PROTEIN"/>
    <property type="match status" value="1"/>
</dbReference>
<evidence type="ECO:0000313" key="3">
    <source>
        <dbReference type="EnsemblPlants" id="AET04041"/>
    </source>
</evidence>
<dbReference type="Pfam" id="PF13456">
    <property type="entry name" value="RVT_3"/>
    <property type="match status" value="1"/>
</dbReference>
<reference evidence="3" key="3">
    <citation type="submission" date="2015-04" db="UniProtKB">
        <authorList>
            <consortium name="EnsemblPlants"/>
        </authorList>
    </citation>
    <scope>IDENTIFICATION</scope>
    <source>
        <strain evidence="3">cv. Jemalong A17</strain>
    </source>
</reference>
<evidence type="ECO:0000259" key="1">
    <source>
        <dbReference type="Pfam" id="PF13456"/>
    </source>
</evidence>
<dbReference type="InterPro" id="IPR002156">
    <property type="entry name" value="RNaseH_domain"/>
</dbReference>
<organism evidence="2 4">
    <name type="scientific">Medicago truncatula</name>
    <name type="common">Barrel medic</name>
    <name type="synonym">Medicago tribuloides</name>
    <dbReference type="NCBI Taxonomy" id="3880"/>
    <lineage>
        <taxon>Eukaryota</taxon>
        <taxon>Viridiplantae</taxon>
        <taxon>Streptophyta</taxon>
        <taxon>Embryophyta</taxon>
        <taxon>Tracheophyta</taxon>
        <taxon>Spermatophyta</taxon>
        <taxon>Magnoliopsida</taxon>
        <taxon>eudicotyledons</taxon>
        <taxon>Gunneridae</taxon>
        <taxon>Pentapetalae</taxon>
        <taxon>rosids</taxon>
        <taxon>fabids</taxon>
        <taxon>Fabales</taxon>
        <taxon>Fabaceae</taxon>
        <taxon>Papilionoideae</taxon>
        <taxon>50 kb inversion clade</taxon>
        <taxon>NPAAA clade</taxon>
        <taxon>Hologalegina</taxon>
        <taxon>IRL clade</taxon>
        <taxon>Trifolieae</taxon>
        <taxon>Medicago</taxon>
    </lineage>
</organism>
<dbReference type="InterPro" id="IPR052929">
    <property type="entry name" value="RNase_H-like_EbsB-rel"/>
</dbReference>
<reference evidence="2 4" key="2">
    <citation type="journal article" date="2014" name="BMC Genomics">
        <title>An improved genome release (version Mt4.0) for the model legume Medicago truncatula.</title>
        <authorList>
            <person name="Tang H."/>
            <person name="Krishnakumar V."/>
            <person name="Bidwell S."/>
            <person name="Rosen B."/>
            <person name="Chan A."/>
            <person name="Zhou S."/>
            <person name="Gentzbittel L."/>
            <person name="Childs K.L."/>
            <person name="Yandell M."/>
            <person name="Gundlach H."/>
            <person name="Mayer K.F."/>
            <person name="Schwartz D.C."/>
            <person name="Town C.D."/>
        </authorList>
    </citation>
    <scope>GENOME REANNOTATION</scope>
    <source>
        <strain evidence="3 4">cv. Jemalong A17</strain>
    </source>
</reference>
<sequence>MNIGLTCTSNEELPSSWQQTHQDRVRWQQPPNSFVKCNVDASFSEHYNRVGIGMCLRDEFCMFVGAKMIWLQPIMLVDTGEALGLLAALEWARELEFKKIIFCLNSKGVVASCNSHVRDDT</sequence>
<dbReference type="SUPFAM" id="SSF53098">
    <property type="entry name" value="Ribonuclease H-like"/>
    <property type="match status" value="1"/>
</dbReference>
<dbReference type="GO" id="GO:0004523">
    <property type="term" value="F:RNA-DNA hybrid ribonuclease activity"/>
    <property type="evidence" value="ECO:0007669"/>
    <property type="project" value="InterPro"/>
</dbReference>
<reference evidence="2 4" key="1">
    <citation type="journal article" date="2011" name="Nature">
        <title>The Medicago genome provides insight into the evolution of rhizobial symbioses.</title>
        <authorList>
            <person name="Young N.D."/>
            <person name="Debelle F."/>
            <person name="Oldroyd G.E."/>
            <person name="Geurts R."/>
            <person name="Cannon S.B."/>
            <person name="Udvardi M.K."/>
            <person name="Benedito V.A."/>
            <person name="Mayer K.F."/>
            <person name="Gouzy J."/>
            <person name="Schoof H."/>
            <person name="Van de Peer Y."/>
            <person name="Proost S."/>
            <person name="Cook D.R."/>
            <person name="Meyers B.C."/>
            <person name="Spannagl M."/>
            <person name="Cheung F."/>
            <person name="De Mita S."/>
            <person name="Krishnakumar V."/>
            <person name="Gundlach H."/>
            <person name="Zhou S."/>
            <person name="Mudge J."/>
            <person name="Bharti A.K."/>
            <person name="Murray J.D."/>
            <person name="Naoumkina M.A."/>
            <person name="Rosen B."/>
            <person name="Silverstein K.A."/>
            <person name="Tang H."/>
            <person name="Rombauts S."/>
            <person name="Zhao P.X."/>
            <person name="Zhou P."/>
            <person name="Barbe V."/>
            <person name="Bardou P."/>
            <person name="Bechner M."/>
            <person name="Bellec A."/>
            <person name="Berger A."/>
            <person name="Berges H."/>
            <person name="Bidwell S."/>
            <person name="Bisseling T."/>
            <person name="Choisne N."/>
            <person name="Couloux A."/>
            <person name="Denny R."/>
            <person name="Deshpande S."/>
            <person name="Dai X."/>
            <person name="Doyle J.J."/>
            <person name="Dudez A.M."/>
            <person name="Farmer A.D."/>
            <person name="Fouteau S."/>
            <person name="Franken C."/>
            <person name="Gibelin C."/>
            <person name="Gish J."/>
            <person name="Goldstein S."/>
            <person name="Gonzalez A.J."/>
            <person name="Green P.J."/>
            <person name="Hallab A."/>
            <person name="Hartog M."/>
            <person name="Hua A."/>
            <person name="Humphray S.J."/>
            <person name="Jeong D.H."/>
            <person name="Jing Y."/>
            <person name="Jocker A."/>
            <person name="Kenton S.M."/>
            <person name="Kim D.J."/>
            <person name="Klee K."/>
            <person name="Lai H."/>
            <person name="Lang C."/>
            <person name="Lin S."/>
            <person name="Macmil S.L."/>
            <person name="Magdelenat G."/>
            <person name="Matthews L."/>
            <person name="McCorrison J."/>
            <person name="Monaghan E.L."/>
            <person name="Mun J.H."/>
            <person name="Najar F.Z."/>
            <person name="Nicholson C."/>
            <person name="Noirot C."/>
            <person name="O'Bleness M."/>
            <person name="Paule C.R."/>
            <person name="Poulain J."/>
            <person name="Prion F."/>
            <person name="Qin B."/>
            <person name="Qu C."/>
            <person name="Retzel E.F."/>
            <person name="Riddle C."/>
            <person name="Sallet E."/>
            <person name="Samain S."/>
            <person name="Samson N."/>
            <person name="Sanders I."/>
            <person name="Saurat O."/>
            <person name="Scarpelli C."/>
            <person name="Schiex T."/>
            <person name="Segurens B."/>
            <person name="Severin A.J."/>
            <person name="Sherrier D.J."/>
            <person name="Shi R."/>
            <person name="Sims S."/>
            <person name="Singer S.R."/>
            <person name="Sinharoy S."/>
            <person name="Sterck L."/>
            <person name="Viollet A."/>
            <person name="Wang B.B."/>
            <person name="Wang K."/>
            <person name="Wang M."/>
            <person name="Wang X."/>
            <person name="Warfsmann J."/>
            <person name="Weissenbach J."/>
            <person name="White D.D."/>
            <person name="White J.D."/>
            <person name="Wiley G.B."/>
            <person name="Wincker P."/>
            <person name="Xing Y."/>
            <person name="Yang L."/>
            <person name="Yao Z."/>
            <person name="Ying F."/>
            <person name="Zhai J."/>
            <person name="Zhou L."/>
            <person name="Zuber A."/>
            <person name="Denarie J."/>
            <person name="Dixon R.A."/>
            <person name="May G.D."/>
            <person name="Schwartz D.C."/>
            <person name="Rogers J."/>
            <person name="Quetier F."/>
            <person name="Town C.D."/>
            <person name="Roe B.A."/>
        </authorList>
    </citation>
    <scope>NUCLEOTIDE SEQUENCE [LARGE SCALE GENOMIC DNA]</scope>
    <source>
        <strain evidence="2">A17</strain>
        <strain evidence="3 4">cv. Jemalong A17</strain>
    </source>
</reference>
<dbReference type="EMBL" id="CM001224">
    <property type="protein sequence ID" value="AET04041.1"/>
    <property type="molecule type" value="Genomic_DNA"/>
</dbReference>
<dbReference type="OMA" id="WARELEF"/>
<gene>
    <name evidence="2" type="ordered locus">MTR_8g079540</name>
</gene>
<dbReference type="InterPro" id="IPR044730">
    <property type="entry name" value="RNase_H-like_dom_plant"/>
</dbReference>
<feature type="domain" description="RNase H type-1" evidence="1">
    <location>
        <begin position="38"/>
        <end position="116"/>
    </location>
</feature>
<dbReference type="Gene3D" id="3.30.420.10">
    <property type="entry name" value="Ribonuclease H-like superfamily/Ribonuclease H"/>
    <property type="match status" value="1"/>
</dbReference>
<dbReference type="PANTHER" id="PTHR47074:SF48">
    <property type="entry name" value="POLYNUCLEOTIDYL TRANSFERASE, RIBONUCLEASE H-LIKE SUPERFAMILY PROTEIN"/>
    <property type="match status" value="1"/>
</dbReference>
<evidence type="ECO:0000313" key="2">
    <source>
        <dbReference type="EMBL" id="AET04041.1"/>
    </source>
</evidence>